<evidence type="ECO:0000313" key="1">
    <source>
        <dbReference type="EMBL" id="SEN95402.1"/>
    </source>
</evidence>
<accession>A0A1H8KR76</accession>
<dbReference type="Proteomes" id="UP000199512">
    <property type="component" value="Unassembled WGS sequence"/>
</dbReference>
<dbReference type="RefSeq" id="WP_180366771.1">
    <property type="nucleotide sequence ID" value="NZ_FODF01000041.1"/>
</dbReference>
<sequence length="74" mass="8297">IELDKKKIETSIGKLAIRTSKAVEISADINTLPDEYKRVKTTVEANKTELKKALQSGEHIDGVEIVENYSLNIR</sequence>
<name>A0A1H8KR76_9FIRM</name>
<gene>
    <name evidence="1" type="ORF">SAMN05216454_1411</name>
</gene>
<protein>
    <submittedName>
        <fullName evidence="1">Virus Gp157</fullName>
    </submittedName>
</protein>
<organism evidence="1 2">
    <name type="scientific">Peptostreptococcus russellii</name>
    <dbReference type="NCBI Taxonomy" id="215200"/>
    <lineage>
        <taxon>Bacteria</taxon>
        <taxon>Bacillati</taxon>
        <taxon>Bacillota</taxon>
        <taxon>Clostridia</taxon>
        <taxon>Peptostreptococcales</taxon>
        <taxon>Peptostreptococcaceae</taxon>
        <taxon>Peptostreptococcus</taxon>
    </lineage>
</organism>
<reference evidence="1 2" key="1">
    <citation type="submission" date="2016-10" db="EMBL/GenBank/DDBJ databases">
        <authorList>
            <person name="de Groot N.N."/>
        </authorList>
    </citation>
    <scope>NUCLEOTIDE SEQUENCE [LARGE SCALE GENOMIC DNA]</scope>
    <source>
        <strain evidence="1 2">Calf135</strain>
    </source>
</reference>
<evidence type="ECO:0000313" key="2">
    <source>
        <dbReference type="Proteomes" id="UP000199512"/>
    </source>
</evidence>
<feature type="non-terminal residue" evidence="1">
    <location>
        <position position="1"/>
    </location>
</feature>
<dbReference type="InterPro" id="IPR008840">
    <property type="entry name" value="Sipho_Gp157"/>
</dbReference>
<dbReference type="EMBL" id="FODF01000041">
    <property type="protein sequence ID" value="SEN95402.1"/>
    <property type="molecule type" value="Genomic_DNA"/>
</dbReference>
<dbReference type="AlphaFoldDB" id="A0A1H8KR76"/>
<keyword evidence="2" id="KW-1185">Reference proteome</keyword>
<dbReference type="STRING" id="215200.SAMN05216454_1411"/>
<dbReference type="Pfam" id="PF05565">
    <property type="entry name" value="Sipho_Gp157"/>
    <property type="match status" value="1"/>
</dbReference>
<proteinExistence type="predicted"/>